<keyword evidence="2" id="KW-0328">Glycosyltransferase</keyword>
<evidence type="ECO:0000313" key="2">
    <source>
        <dbReference type="EMBL" id="TQL18077.1"/>
    </source>
</evidence>
<feature type="transmembrane region" description="Helical" evidence="1">
    <location>
        <begin position="157"/>
        <end position="173"/>
    </location>
</feature>
<feature type="transmembrane region" description="Helical" evidence="1">
    <location>
        <begin position="345"/>
        <end position="368"/>
    </location>
</feature>
<evidence type="ECO:0000313" key="3">
    <source>
        <dbReference type="Proteomes" id="UP000316887"/>
    </source>
</evidence>
<keyword evidence="1" id="KW-0472">Membrane</keyword>
<protein>
    <submittedName>
        <fullName evidence="2">Dolichyl-phosphate-mannose-protein mannosyltransferase</fullName>
    </submittedName>
</protein>
<feature type="transmembrane region" description="Helical" evidence="1">
    <location>
        <begin position="216"/>
        <end position="238"/>
    </location>
</feature>
<keyword evidence="1" id="KW-0812">Transmembrane</keyword>
<feature type="transmembrane region" description="Helical" evidence="1">
    <location>
        <begin position="101"/>
        <end position="123"/>
    </location>
</feature>
<dbReference type="AlphaFoldDB" id="A0A542W3D0"/>
<gene>
    <name evidence="2" type="ORF">FBY58_1692</name>
</gene>
<feature type="transmembrane region" description="Helical" evidence="1">
    <location>
        <begin position="12"/>
        <end position="33"/>
    </location>
</feature>
<organism evidence="2 3">
    <name type="scientific">Zymomonas mobilis</name>
    <dbReference type="NCBI Taxonomy" id="542"/>
    <lineage>
        <taxon>Bacteria</taxon>
        <taxon>Pseudomonadati</taxon>
        <taxon>Pseudomonadota</taxon>
        <taxon>Alphaproteobacteria</taxon>
        <taxon>Sphingomonadales</taxon>
        <taxon>Zymomonadaceae</taxon>
        <taxon>Zymomonas</taxon>
    </lineage>
</organism>
<comment type="caution">
    <text evidence="2">The sequence shown here is derived from an EMBL/GenBank/DDBJ whole genome shotgun (WGS) entry which is preliminary data.</text>
</comment>
<name>A0A542W3D0_ZYMMB</name>
<dbReference type="EMBL" id="VFOF01000001">
    <property type="protein sequence ID" value="TQL18077.1"/>
    <property type="molecule type" value="Genomic_DNA"/>
</dbReference>
<feature type="transmembrane region" description="Helical" evidence="1">
    <location>
        <begin position="259"/>
        <end position="281"/>
    </location>
</feature>
<accession>A0A542W3D0</accession>
<feature type="transmembrane region" description="Helical" evidence="1">
    <location>
        <begin position="130"/>
        <end position="151"/>
    </location>
</feature>
<dbReference type="Proteomes" id="UP000316887">
    <property type="component" value="Unassembled WGS sequence"/>
</dbReference>
<dbReference type="OrthoDB" id="128991at2"/>
<keyword evidence="2" id="KW-0808">Transferase</keyword>
<dbReference type="GO" id="GO:0016757">
    <property type="term" value="F:glycosyltransferase activity"/>
    <property type="evidence" value="ECO:0007669"/>
    <property type="project" value="UniProtKB-KW"/>
</dbReference>
<proteinExistence type="predicted"/>
<sequence>MPIFDNFSFRRPSFHFLITLGILVGWILVLLLISDRISLIFTHIPFDYNEGWNAYLGERAVGLVKAPLYPDPDGSLIFNNYPPLSFYLVGGLGYLIGDMVWAGRILSLVAWLGTMGLVYRLILQAGGNRLGAHIGILLFALYSSYFFHSYIAMNDPQWMAHFCMMLGLSLIIKKQTTSRVIMAALCFITGGLIKHNLLALPLAVTGWLFLRDRKLAMLWLAMGLSGILIALAGFTSLYDSHFMIADILHHKRVITFNRLPRALGRLVIFIPLAILAFPLLIKSFRSSGNKTAIMLAAFALLSLFFGIFESLGEGVSYNAFFETLIAFSIITGLIFSNRMPNTRSFLFSAVAAFLPVLATAVFCLPHILDHEYQLQNEKQQWNDVITRIRATKTPVICDISEICYWAGKDYRLDFFNYYQAVKRGASLEPLNRAIITPIPATMVKVTISKKCPTFLLLWQMILSHPHKTQTLSPHVEMIEMIPPKQKN</sequence>
<keyword evidence="1" id="KW-1133">Transmembrane helix</keyword>
<evidence type="ECO:0000256" key="1">
    <source>
        <dbReference type="SAM" id="Phobius"/>
    </source>
</evidence>
<reference evidence="2 3" key="1">
    <citation type="submission" date="2019-06" db="EMBL/GenBank/DDBJ databases">
        <title>Genome sequencing of Zymomonas mobilis strains for genetic engineering and biofuel applications.</title>
        <authorList>
            <person name="Teravest M."/>
        </authorList>
    </citation>
    <scope>NUCLEOTIDE SEQUENCE [LARGE SCALE GENOMIC DNA]</scope>
    <source>
        <strain evidence="2 3">AN0101</strain>
    </source>
</reference>
<feature type="transmembrane region" description="Helical" evidence="1">
    <location>
        <begin position="319"/>
        <end position="339"/>
    </location>
</feature>
<feature type="transmembrane region" description="Helical" evidence="1">
    <location>
        <begin position="180"/>
        <end position="210"/>
    </location>
</feature>
<feature type="transmembrane region" description="Helical" evidence="1">
    <location>
        <begin position="293"/>
        <end position="312"/>
    </location>
</feature>